<evidence type="ECO:0000313" key="3">
    <source>
        <dbReference type="Proteomes" id="UP000694547"/>
    </source>
</evidence>
<reference evidence="2 3" key="1">
    <citation type="submission" date="2018-10" db="EMBL/GenBank/DDBJ databases">
        <title>Improved assembly of the deer mouse Peromyscus maniculatus genome.</title>
        <authorList>
            <person name="Lassance J.-M."/>
            <person name="Hoekstra H.E."/>
        </authorList>
    </citation>
    <scope>NUCLEOTIDE SEQUENCE [LARGE SCALE GENOMIC DNA]</scope>
</reference>
<name>A0A6J0CNJ0_PERMB</name>
<reference evidence="2" key="3">
    <citation type="submission" date="2025-09" db="UniProtKB">
        <authorList>
            <consortium name="Ensembl"/>
        </authorList>
    </citation>
    <scope>IDENTIFICATION</scope>
</reference>
<dbReference type="AlphaFoldDB" id="A0A6J0CNJ0"/>
<dbReference type="GeneTree" id="ENSGT00510000049526"/>
<protein>
    <submittedName>
        <fullName evidence="2">Protein FAM156A/FAM156B-like</fullName>
    </submittedName>
</protein>
<gene>
    <name evidence="2" type="primary">LOC102919656</name>
</gene>
<dbReference type="Proteomes" id="UP000694547">
    <property type="component" value="Chromosome X"/>
</dbReference>
<dbReference type="InterPro" id="IPR029096">
    <property type="entry name" value="Dppa3"/>
</dbReference>
<dbReference type="RefSeq" id="XP_015843902.2">
    <property type="nucleotide sequence ID" value="XM_015988416.2"/>
</dbReference>
<dbReference type="RefSeq" id="XP_015844551.2">
    <property type="nucleotide sequence ID" value="XM_015989065.2"/>
</dbReference>
<feature type="region of interest" description="Disordered" evidence="1">
    <location>
        <begin position="165"/>
        <end position="185"/>
    </location>
</feature>
<dbReference type="Ensembl" id="ENSPEMT00000039029.1">
    <property type="protein sequence ID" value="ENSPEMP00000037172.1"/>
    <property type="gene ID" value="ENSPEMG00000024891.1"/>
</dbReference>
<feature type="compositionally biased region" description="Polar residues" evidence="1">
    <location>
        <begin position="19"/>
        <end position="33"/>
    </location>
</feature>
<evidence type="ECO:0000313" key="2">
    <source>
        <dbReference type="Ensembl" id="ENSPEMP00000037172.1"/>
    </source>
</evidence>
<keyword evidence="3" id="KW-1185">Reference proteome</keyword>
<proteinExistence type="predicted"/>
<dbReference type="Pfam" id="PF15549">
    <property type="entry name" value="PGC7_Stella"/>
    <property type="match status" value="1"/>
</dbReference>
<evidence type="ECO:0000256" key="1">
    <source>
        <dbReference type="SAM" id="MobiDB-lite"/>
    </source>
</evidence>
<accession>A0A6J0CNJ0</accession>
<dbReference type="OrthoDB" id="9536421at2759"/>
<sequence length="204" mass="22873">MDPLQKWDPMSISMPSRMATVTSSQEASAGSQPSSSEKLSLGLSGLSLCRRPASVASAPLSEGLLQQQTREKAALWQQYWEKQGFPQRKKVFLRHSRRWHRDHMAPYLLERDLRGSPSGDRAQNQLRCQGHVPNIAGMSGDRNKAPNPPSWETLVQGLSGLTLSLGANRASPLPEAPGEQQDPEQMLQLERQQESMRMFQRMLK</sequence>
<reference evidence="2" key="2">
    <citation type="submission" date="2025-08" db="UniProtKB">
        <authorList>
            <consortium name="Ensembl"/>
        </authorList>
    </citation>
    <scope>IDENTIFICATION</scope>
</reference>
<dbReference type="PANTHER" id="PTHR31577">
    <property type="entry name" value="DEVELOPMENTAL PLURIPOTENCY-ASSOCIATED PROTEIN 3-RELATED"/>
    <property type="match status" value="1"/>
</dbReference>
<dbReference type="PANTHER" id="PTHR31577:SF3">
    <property type="entry name" value="PROTEIN FAM156A_FAM156B"/>
    <property type="match status" value="1"/>
</dbReference>
<feature type="region of interest" description="Disordered" evidence="1">
    <location>
        <begin position="1"/>
        <end position="39"/>
    </location>
</feature>
<organism evidence="2 3">
    <name type="scientific">Peromyscus maniculatus bairdii</name>
    <name type="common">Prairie deer mouse</name>
    <dbReference type="NCBI Taxonomy" id="230844"/>
    <lineage>
        <taxon>Eukaryota</taxon>
        <taxon>Metazoa</taxon>
        <taxon>Chordata</taxon>
        <taxon>Craniata</taxon>
        <taxon>Vertebrata</taxon>
        <taxon>Euteleostomi</taxon>
        <taxon>Mammalia</taxon>
        <taxon>Eutheria</taxon>
        <taxon>Euarchontoglires</taxon>
        <taxon>Glires</taxon>
        <taxon>Rodentia</taxon>
        <taxon>Myomorpha</taxon>
        <taxon>Muroidea</taxon>
        <taxon>Cricetidae</taxon>
        <taxon>Neotominae</taxon>
        <taxon>Peromyscus</taxon>
    </lineage>
</organism>